<sequence>MRSLLPGVLSSAPAAPVARNAARVTLAACAGFYPCLYLLEKPVTATYALFAAVAMGSLSRIPGTGRQRAAVIARALPVGWALVTAGTLLAVSTWAAVAGTLAVSFVLAFAAAAGPRPAGAAPGLHLLYILPCFPPFAPQTLEQRLAGVTLGVVLLVAANVLLFRDPPPVGYRTLLADATAVAAGCADELARGVDARAGLRPDTRERACLAGQALSPGTVPPAERPAGPSRHDRALAYAGGSVRQLLARLSALPSPQPGWGQEATERRLLAGIGAVVGRAAEALRAPGPVTAAPPASALDGALRDFRRERVCCGSGHADRAALRAAMLRQAALVEAGEAARTLLGAITVATGGRELPADLAAGPLWFARLPGWRLWGLRLTGNFSRRSVFFQNAARTSLGLAAARAVTGVIAIPHGFWALLAALTLTRTSSAQTGATVRRALVGSLVGALAAAFLLVAIGQHRGAYAAGLPVVMLAAFLLGPLLGVGWAQGLFTVVVSMVFAQLAPASWQLAESRFVAVLTGSLIGLLCGLFAWPHGVRGELRRDVATVLRIIASTVTDTVQAVTGHRSEPGLSQARVIHTLTLAEASYAQCLSEPGDLRADGVDWQAALIAGHHAVRGSNRLLGARTAEDGSVSERPGNGLRETSARLAGEYLALAERLAPLRECSEHEKRLRTDPRGLAGAGPRPVPVDRPGDGADGVPAGRLLLFDTGVWLQGLALDLDRIRAEAPGWPGAA</sequence>
<keyword evidence="4 6" id="KW-0472">Membrane</keyword>
<keyword evidence="9" id="KW-1185">Reference proteome</keyword>
<comment type="caution">
    <text evidence="8">The sequence shown here is derived from an EMBL/GenBank/DDBJ whole genome shotgun (WGS) entry which is preliminary data.</text>
</comment>
<evidence type="ECO:0000256" key="1">
    <source>
        <dbReference type="ARBA" id="ARBA00004141"/>
    </source>
</evidence>
<name>A0ABN3DHN0_9ACTN</name>
<feature type="transmembrane region" description="Helical" evidence="6">
    <location>
        <begin position="464"/>
        <end position="483"/>
    </location>
</feature>
<dbReference type="InterPro" id="IPR049453">
    <property type="entry name" value="Memb_transporter_dom"/>
</dbReference>
<keyword evidence="2 6" id="KW-0812">Transmembrane</keyword>
<feature type="transmembrane region" description="Helical" evidence="6">
    <location>
        <begin position="43"/>
        <end position="59"/>
    </location>
</feature>
<feature type="transmembrane region" description="Helical" evidence="6">
    <location>
        <begin position="405"/>
        <end position="425"/>
    </location>
</feature>
<feature type="transmembrane region" description="Helical" evidence="6">
    <location>
        <begin position="437"/>
        <end position="458"/>
    </location>
</feature>
<evidence type="ECO:0000256" key="2">
    <source>
        <dbReference type="ARBA" id="ARBA00022692"/>
    </source>
</evidence>
<evidence type="ECO:0000256" key="5">
    <source>
        <dbReference type="SAM" id="MobiDB-lite"/>
    </source>
</evidence>
<feature type="region of interest" description="Disordered" evidence="5">
    <location>
        <begin position="667"/>
        <end position="695"/>
    </location>
</feature>
<dbReference type="Pfam" id="PF13515">
    <property type="entry name" value="FUSC_2"/>
    <property type="match status" value="1"/>
</dbReference>
<keyword evidence="3 6" id="KW-1133">Transmembrane helix</keyword>
<dbReference type="RefSeq" id="WP_344634902.1">
    <property type="nucleotide sequence ID" value="NZ_BAAATR010000003.1"/>
</dbReference>
<evidence type="ECO:0000256" key="3">
    <source>
        <dbReference type="ARBA" id="ARBA00022989"/>
    </source>
</evidence>
<evidence type="ECO:0000313" key="8">
    <source>
        <dbReference type="EMBL" id="GAA2231283.1"/>
    </source>
</evidence>
<evidence type="ECO:0000256" key="6">
    <source>
        <dbReference type="SAM" id="Phobius"/>
    </source>
</evidence>
<feature type="compositionally biased region" description="Basic and acidic residues" evidence="5">
    <location>
        <begin position="667"/>
        <end position="676"/>
    </location>
</feature>
<feature type="domain" description="Integral membrane bound transporter" evidence="7">
    <location>
        <begin position="405"/>
        <end position="528"/>
    </location>
</feature>
<reference evidence="8 9" key="1">
    <citation type="journal article" date="2019" name="Int. J. Syst. Evol. Microbiol.">
        <title>The Global Catalogue of Microorganisms (GCM) 10K type strain sequencing project: providing services to taxonomists for standard genome sequencing and annotation.</title>
        <authorList>
            <consortium name="The Broad Institute Genomics Platform"/>
            <consortium name="The Broad Institute Genome Sequencing Center for Infectious Disease"/>
            <person name="Wu L."/>
            <person name="Ma J."/>
        </authorList>
    </citation>
    <scope>NUCLEOTIDE SEQUENCE [LARGE SCALE GENOMIC DNA]</scope>
    <source>
        <strain evidence="8 9">JCM 7356</strain>
    </source>
</reference>
<feature type="transmembrane region" description="Helical" evidence="6">
    <location>
        <begin position="145"/>
        <end position="163"/>
    </location>
</feature>
<proteinExistence type="predicted"/>
<accession>A0ABN3DHN0</accession>
<evidence type="ECO:0000256" key="4">
    <source>
        <dbReference type="ARBA" id="ARBA00023136"/>
    </source>
</evidence>
<feature type="transmembrane region" description="Helical" evidence="6">
    <location>
        <begin position="80"/>
        <end position="113"/>
    </location>
</feature>
<comment type="subcellular location">
    <subcellularLocation>
        <location evidence="1">Membrane</location>
        <topology evidence="1">Multi-pass membrane protein</topology>
    </subcellularLocation>
</comment>
<evidence type="ECO:0000313" key="9">
    <source>
        <dbReference type="Proteomes" id="UP001500305"/>
    </source>
</evidence>
<dbReference type="EMBL" id="BAAATR010000003">
    <property type="protein sequence ID" value="GAA2231283.1"/>
    <property type="molecule type" value="Genomic_DNA"/>
</dbReference>
<feature type="transmembrane region" description="Helical" evidence="6">
    <location>
        <begin position="514"/>
        <end position="533"/>
    </location>
</feature>
<organism evidence="8 9">
    <name type="scientific">Kitasatospora cystarginea</name>
    <dbReference type="NCBI Taxonomy" id="58350"/>
    <lineage>
        <taxon>Bacteria</taxon>
        <taxon>Bacillati</taxon>
        <taxon>Actinomycetota</taxon>
        <taxon>Actinomycetes</taxon>
        <taxon>Kitasatosporales</taxon>
        <taxon>Streptomycetaceae</taxon>
        <taxon>Kitasatospora</taxon>
    </lineage>
</organism>
<dbReference type="Proteomes" id="UP001500305">
    <property type="component" value="Unassembled WGS sequence"/>
</dbReference>
<gene>
    <name evidence="8" type="ORF">GCM10010430_09400</name>
</gene>
<protein>
    <submittedName>
        <fullName evidence="8">FUSC family protein</fullName>
    </submittedName>
</protein>
<evidence type="ECO:0000259" key="7">
    <source>
        <dbReference type="Pfam" id="PF13515"/>
    </source>
</evidence>